<protein>
    <recommendedName>
        <fullName evidence="3">non-specific serine/threonine protein kinase</fullName>
        <ecNumber evidence="3">2.7.11.1</ecNumber>
    </recommendedName>
</protein>
<keyword evidence="4" id="KW-1003">Cell membrane</keyword>
<keyword evidence="11" id="KW-0677">Repeat</keyword>
<dbReference type="GO" id="GO:0004674">
    <property type="term" value="F:protein serine/threonine kinase activity"/>
    <property type="evidence" value="ECO:0007669"/>
    <property type="project" value="UniProtKB-KW"/>
</dbReference>
<dbReference type="InterPro" id="IPR001245">
    <property type="entry name" value="Ser-Thr/Tyr_kinase_cat_dom"/>
</dbReference>
<dbReference type="Gene3D" id="3.30.200.20">
    <property type="entry name" value="Phosphorylase Kinase, domain 1"/>
    <property type="match status" value="1"/>
</dbReference>
<evidence type="ECO:0000259" key="25">
    <source>
        <dbReference type="PROSITE" id="PS50011"/>
    </source>
</evidence>
<evidence type="ECO:0000256" key="7">
    <source>
        <dbReference type="ARBA" id="ARBA00022614"/>
    </source>
</evidence>
<comment type="catalytic activity">
    <reaction evidence="20">
        <text>L-seryl-[protein] + ATP = O-phospho-L-seryl-[protein] + ADP + H(+)</text>
        <dbReference type="Rhea" id="RHEA:17989"/>
        <dbReference type="Rhea" id="RHEA-COMP:9863"/>
        <dbReference type="Rhea" id="RHEA-COMP:11604"/>
        <dbReference type="ChEBI" id="CHEBI:15378"/>
        <dbReference type="ChEBI" id="CHEBI:29999"/>
        <dbReference type="ChEBI" id="CHEBI:30616"/>
        <dbReference type="ChEBI" id="CHEBI:83421"/>
        <dbReference type="ChEBI" id="CHEBI:456216"/>
        <dbReference type="EC" id="2.7.11.1"/>
    </reaction>
</comment>
<dbReference type="FunFam" id="3.80.10.10:FF:000299">
    <property type="entry name" value="Piriformospora indica-insensitive protein 2"/>
    <property type="match status" value="1"/>
</dbReference>
<comment type="subcellular location">
    <subcellularLocation>
        <location evidence="1">Cell membrane</location>
    </subcellularLocation>
    <subcellularLocation>
        <location evidence="2">Membrane</location>
        <topology evidence="2">Single-pass type I membrane protein</topology>
    </subcellularLocation>
</comment>
<dbReference type="GeneID" id="105109141"/>
<dbReference type="InterPro" id="IPR000719">
    <property type="entry name" value="Prot_kinase_dom"/>
</dbReference>
<keyword evidence="26" id="KW-1185">Reference proteome</keyword>
<sequence length="983" mass="109826">MLMMLQLCQVMVMISFSSSITLLASDQLHPGEVEALRQIGKTVNEDGQLPLKFVDSCQPNGLVKTELTSAPPNLEGNSTIECNCSITDDNYCHITSLDFTRNYLYGTIPVEWASMKNLSSISLTANRLSGNIPGHLGSFTALTYLSLESNQFSGVVPPELGKLVNLRTLILSSNKLVGTLPEALAQIKDLKDFRVNDNNLNGTVPEFIGNWTQLQKLELYATGLQGPIPLAIFHLEKLSDLRIADMPGPEFQLPNSPIERQFLVLRNINLTGTIPENAWKVEKTLDLTFNKLVGEIPPNTIRRRQFTFLSGNKLTGTVQDSFLQNSQNLDVSYNNFSRSPRCSSSNENNINWFRSSSSNNKLSDLLPCSRISRCPKYYRSFHINCGGQDVKNGKILYEGDQDSGSNAAARSYNRSGSNWGFSSTGDFMDDENFYDNKYTLQSNSNISLVDFGLYATARKTPLSVTYYGYCLENGNYTVRLHFAEIQFTDEKLYNKVARRVFDIYIQGIQVRKDFNFTEEAKGSNRNFTRAFTTTVTDRTLEIRLYWAGKGTTTIPIRGNYGPIISAISVCSGNRTYCEEPEETRKKPIVIGVVTSAVFLVFLVMGVLYWKLCYGDKYTRERELKGLDLKTGSFTLRQLKAATDNFNSENKIGEGGFGSVYKGELADGTIIAVKQLSPKSRQGNREFVNEIGMISCLQHPNLVRLYGCCIEGDQLLLVYEYMENNSLSRALFGNHRAGSETSALMLDWPTRYKICVGIARGLAFLHEGSAIRIVHRDIKSTNILLDKDLNAKISDFGLAKLNEEENTHISTRVAGTRGYIAPEYALWGHLTDKADVYSFGVVALEIVSGKSNSIYRPENENVCLLDWAHVLQKKENLMEIVDPKLQSEFNKEEAERMIKAALLCTNASPSIRPAMSEVVSMLEGQTSIPEVTSDPSIYGDELHSKRVKGHYQQVTDQSLNSTQDFFPPSDKSWIGNSSTSAPEL</sequence>
<dbReference type="InterPro" id="IPR032675">
    <property type="entry name" value="LRR_dom_sf"/>
</dbReference>
<evidence type="ECO:0000256" key="19">
    <source>
        <dbReference type="ARBA" id="ARBA00047899"/>
    </source>
</evidence>
<evidence type="ECO:0000256" key="21">
    <source>
        <dbReference type="PROSITE-ProRule" id="PRU10141"/>
    </source>
</evidence>
<dbReference type="InterPro" id="IPR021720">
    <property type="entry name" value="Malectin_dom"/>
</dbReference>
<keyword evidence="5" id="KW-0723">Serine/threonine-protein kinase</keyword>
<dbReference type="PROSITE" id="PS00108">
    <property type="entry name" value="PROTEIN_KINASE_ST"/>
    <property type="match status" value="1"/>
</dbReference>
<dbReference type="Pfam" id="PF07714">
    <property type="entry name" value="PK_Tyr_Ser-Thr"/>
    <property type="match status" value="1"/>
</dbReference>
<dbReference type="AlphaFoldDB" id="A0AAJ6T0K0"/>
<evidence type="ECO:0000256" key="13">
    <source>
        <dbReference type="ARBA" id="ARBA00022777"/>
    </source>
</evidence>
<keyword evidence="18" id="KW-0325">Glycoprotein</keyword>
<evidence type="ECO:0000256" key="1">
    <source>
        <dbReference type="ARBA" id="ARBA00004236"/>
    </source>
</evidence>
<dbReference type="InterPro" id="IPR051824">
    <property type="entry name" value="LRR_Rcpt-Like_S/T_Kinase"/>
</dbReference>
<keyword evidence="6" id="KW-0597">Phosphoprotein</keyword>
<dbReference type="PANTHER" id="PTHR48006">
    <property type="entry name" value="LEUCINE-RICH REPEAT-CONTAINING PROTEIN DDB_G0281931-RELATED"/>
    <property type="match status" value="1"/>
</dbReference>
<dbReference type="FunFam" id="2.60.120.430:FF:000004">
    <property type="entry name" value="Putative leucine-rich repeat receptor-like serine/threonine-protein kinase"/>
    <property type="match status" value="1"/>
</dbReference>
<evidence type="ECO:0000313" key="27">
    <source>
        <dbReference type="RefSeq" id="XP_011002047.1"/>
    </source>
</evidence>
<dbReference type="EC" id="2.7.11.1" evidence="3"/>
<dbReference type="SMART" id="SM00220">
    <property type="entry name" value="S_TKc"/>
    <property type="match status" value="1"/>
</dbReference>
<keyword evidence="9 23" id="KW-0812">Transmembrane</keyword>
<gene>
    <name evidence="27" type="primary">LOC105109141</name>
</gene>
<keyword evidence="7" id="KW-0433">Leucine-rich repeat</keyword>
<dbReference type="GO" id="GO:0005524">
    <property type="term" value="F:ATP binding"/>
    <property type="evidence" value="ECO:0007669"/>
    <property type="project" value="UniProtKB-UniRule"/>
</dbReference>
<dbReference type="RefSeq" id="XP_011002047.1">
    <property type="nucleotide sequence ID" value="XM_011003745.1"/>
</dbReference>
<feature type="compositionally biased region" description="Polar residues" evidence="22">
    <location>
        <begin position="973"/>
        <end position="983"/>
    </location>
</feature>
<dbReference type="InterPro" id="IPR011009">
    <property type="entry name" value="Kinase-like_dom_sf"/>
</dbReference>
<dbReference type="Gene3D" id="2.60.120.430">
    <property type="entry name" value="Galactose-binding lectin"/>
    <property type="match status" value="1"/>
</dbReference>
<evidence type="ECO:0000256" key="5">
    <source>
        <dbReference type="ARBA" id="ARBA00022527"/>
    </source>
</evidence>
<keyword evidence="8" id="KW-0808">Transferase</keyword>
<evidence type="ECO:0000256" key="17">
    <source>
        <dbReference type="ARBA" id="ARBA00023170"/>
    </source>
</evidence>
<evidence type="ECO:0000256" key="10">
    <source>
        <dbReference type="ARBA" id="ARBA00022729"/>
    </source>
</evidence>
<dbReference type="FunFam" id="3.30.200.20:FF:000217">
    <property type="entry name" value="probable LRR receptor-like serine/threonine-protein kinase At1g53430"/>
    <property type="match status" value="1"/>
</dbReference>
<feature type="binding site" evidence="21">
    <location>
        <position position="673"/>
    </location>
    <ligand>
        <name>ATP</name>
        <dbReference type="ChEBI" id="CHEBI:30616"/>
    </ligand>
</feature>
<evidence type="ECO:0000256" key="9">
    <source>
        <dbReference type="ARBA" id="ARBA00022692"/>
    </source>
</evidence>
<evidence type="ECO:0000256" key="12">
    <source>
        <dbReference type="ARBA" id="ARBA00022741"/>
    </source>
</evidence>
<evidence type="ECO:0000256" key="15">
    <source>
        <dbReference type="ARBA" id="ARBA00022989"/>
    </source>
</evidence>
<keyword evidence="16 23" id="KW-0472">Membrane</keyword>
<keyword evidence="14 21" id="KW-0067">ATP-binding</keyword>
<dbReference type="CDD" id="cd14066">
    <property type="entry name" value="STKc_IRAK"/>
    <property type="match status" value="1"/>
</dbReference>
<keyword evidence="15 23" id="KW-1133">Transmembrane helix</keyword>
<dbReference type="FunFam" id="1.10.510.10:FF:000044">
    <property type="entry name" value="Putative LRR receptor-like serine/threonine-protein kinase"/>
    <property type="match status" value="1"/>
</dbReference>
<dbReference type="SUPFAM" id="SSF56112">
    <property type="entry name" value="Protein kinase-like (PK-like)"/>
    <property type="match status" value="1"/>
</dbReference>
<evidence type="ECO:0000256" key="6">
    <source>
        <dbReference type="ARBA" id="ARBA00022553"/>
    </source>
</evidence>
<feature type="region of interest" description="Disordered" evidence="22">
    <location>
        <begin position="959"/>
        <end position="983"/>
    </location>
</feature>
<dbReference type="PROSITE" id="PS50011">
    <property type="entry name" value="PROTEIN_KINASE_DOM"/>
    <property type="match status" value="1"/>
</dbReference>
<dbReference type="Pfam" id="PF11721">
    <property type="entry name" value="Malectin"/>
    <property type="match status" value="1"/>
</dbReference>
<evidence type="ECO:0000256" key="20">
    <source>
        <dbReference type="ARBA" id="ARBA00048679"/>
    </source>
</evidence>
<dbReference type="InterPro" id="IPR055414">
    <property type="entry name" value="LRR_R13L4/SHOC2-like"/>
</dbReference>
<feature type="transmembrane region" description="Helical" evidence="23">
    <location>
        <begin position="588"/>
        <end position="609"/>
    </location>
</feature>
<organism evidence="26 27">
    <name type="scientific">Populus euphratica</name>
    <name type="common">Euphrates poplar</name>
    <dbReference type="NCBI Taxonomy" id="75702"/>
    <lineage>
        <taxon>Eukaryota</taxon>
        <taxon>Viridiplantae</taxon>
        <taxon>Streptophyta</taxon>
        <taxon>Embryophyta</taxon>
        <taxon>Tracheophyta</taxon>
        <taxon>Spermatophyta</taxon>
        <taxon>Magnoliopsida</taxon>
        <taxon>eudicotyledons</taxon>
        <taxon>Gunneridae</taxon>
        <taxon>Pentapetalae</taxon>
        <taxon>rosids</taxon>
        <taxon>fabids</taxon>
        <taxon>Malpighiales</taxon>
        <taxon>Salicaceae</taxon>
        <taxon>Saliceae</taxon>
        <taxon>Populus</taxon>
    </lineage>
</organism>
<dbReference type="Gene3D" id="3.80.10.10">
    <property type="entry name" value="Ribonuclease Inhibitor"/>
    <property type="match status" value="1"/>
</dbReference>
<keyword evidence="10 24" id="KW-0732">Signal</keyword>
<evidence type="ECO:0000313" key="26">
    <source>
        <dbReference type="Proteomes" id="UP000694918"/>
    </source>
</evidence>
<dbReference type="InterPro" id="IPR008271">
    <property type="entry name" value="Ser/Thr_kinase_AS"/>
</dbReference>
<accession>A0AAJ6T0K0</accession>
<dbReference type="GO" id="GO:0005886">
    <property type="term" value="C:plasma membrane"/>
    <property type="evidence" value="ECO:0007669"/>
    <property type="project" value="UniProtKB-SubCell"/>
</dbReference>
<evidence type="ECO:0000256" key="24">
    <source>
        <dbReference type="SAM" id="SignalP"/>
    </source>
</evidence>
<evidence type="ECO:0000256" key="23">
    <source>
        <dbReference type="SAM" id="Phobius"/>
    </source>
</evidence>
<dbReference type="Gene3D" id="1.10.510.10">
    <property type="entry name" value="Transferase(Phosphotransferase) domain 1"/>
    <property type="match status" value="1"/>
</dbReference>
<evidence type="ECO:0000256" key="3">
    <source>
        <dbReference type="ARBA" id="ARBA00012513"/>
    </source>
</evidence>
<dbReference type="Pfam" id="PF23598">
    <property type="entry name" value="LRR_14"/>
    <property type="match status" value="1"/>
</dbReference>
<dbReference type="Proteomes" id="UP000694918">
    <property type="component" value="Unplaced"/>
</dbReference>
<feature type="chain" id="PRO_5042592200" description="non-specific serine/threonine protein kinase" evidence="24">
    <location>
        <begin position="20"/>
        <end position="983"/>
    </location>
</feature>
<name>A0AAJ6T0K0_POPEU</name>
<evidence type="ECO:0000256" key="22">
    <source>
        <dbReference type="SAM" id="MobiDB-lite"/>
    </source>
</evidence>
<proteinExistence type="predicted"/>
<dbReference type="PANTHER" id="PTHR48006:SF81">
    <property type="entry name" value="PROTEIN KINASE DOMAIN-CONTAINING PROTEIN"/>
    <property type="match status" value="1"/>
</dbReference>
<evidence type="ECO:0000256" key="16">
    <source>
        <dbReference type="ARBA" id="ARBA00023136"/>
    </source>
</evidence>
<comment type="catalytic activity">
    <reaction evidence="19">
        <text>L-threonyl-[protein] + ATP = O-phospho-L-threonyl-[protein] + ADP + H(+)</text>
        <dbReference type="Rhea" id="RHEA:46608"/>
        <dbReference type="Rhea" id="RHEA-COMP:11060"/>
        <dbReference type="Rhea" id="RHEA-COMP:11605"/>
        <dbReference type="ChEBI" id="CHEBI:15378"/>
        <dbReference type="ChEBI" id="CHEBI:30013"/>
        <dbReference type="ChEBI" id="CHEBI:30616"/>
        <dbReference type="ChEBI" id="CHEBI:61977"/>
        <dbReference type="ChEBI" id="CHEBI:456216"/>
        <dbReference type="EC" id="2.7.11.1"/>
    </reaction>
</comment>
<reference evidence="27" key="1">
    <citation type="submission" date="2025-08" db="UniProtKB">
        <authorList>
            <consortium name="RefSeq"/>
        </authorList>
    </citation>
    <scope>IDENTIFICATION</scope>
</reference>
<evidence type="ECO:0000256" key="2">
    <source>
        <dbReference type="ARBA" id="ARBA00004479"/>
    </source>
</evidence>
<feature type="signal peptide" evidence="24">
    <location>
        <begin position="1"/>
        <end position="19"/>
    </location>
</feature>
<evidence type="ECO:0000256" key="14">
    <source>
        <dbReference type="ARBA" id="ARBA00022840"/>
    </source>
</evidence>
<keyword evidence="13" id="KW-0418">Kinase</keyword>
<evidence type="ECO:0000256" key="18">
    <source>
        <dbReference type="ARBA" id="ARBA00023180"/>
    </source>
</evidence>
<evidence type="ECO:0000256" key="11">
    <source>
        <dbReference type="ARBA" id="ARBA00022737"/>
    </source>
</evidence>
<dbReference type="SUPFAM" id="SSF52058">
    <property type="entry name" value="L domain-like"/>
    <property type="match status" value="1"/>
</dbReference>
<keyword evidence="12 21" id="KW-0547">Nucleotide-binding</keyword>
<dbReference type="InterPro" id="IPR017441">
    <property type="entry name" value="Protein_kinase_ATP_BS"/>
</dbReference>
<keyword evidence="17" id="KW-0675">Receptor</keyword>
<evidence type="ECO:0000256" key="8">
    <source>
        <dbReference type="ARBA" id="ARBA00022679"/>
    </source>
</evidence>
<evidence type="ECO:0000256" key="4">
    <source>
        <dbReference type="ARBA" id="ARBA00022475"/>
    </source>
</evidence>
<dbReference type="PROSITE" id="PS00107">
    <property type="entry name" value="PROTEIN_KINASE_ATP"/>
    <property type="match status" value="1"/>
</dbReference>
<feature type="domain" description="Protein kinase" evidence="25">
    <location>
        <begin position="645"/>
        <end position="927"/>
    </location>
</feature>